<keyword evidence="2" id="KW-0812">Transmembrane</keyword>
<comment type="similarity">
    <text evidence="1">Belongs to the protein kinase superfamily. ADCK protein kinase family.</text>
</comment>
<feature type="transmembrane region" description="Helical" evidence="2">
    <location>
        <begin position="69"/>
        <end position="88"/>
    </location>
</feature>
<dbReference type="OrthoDB" id="427480at2759"/>
<keyword evidence="2" id="KW-0472">Membrane</keyword>
<dbReference type="Pfam" id="PF03109">
    <property type="entry name" value="ABC1"/>
    <property type="match status" value="1"/>
</dbReference>
<dbReference type="PANTHER" id="PTHR43173:SF28">
    <property type="entry name" value="AARF DOMAIN CONTAINING KINASE 5"/>
    <property type="match status" value="1"/>
</dbReference>
<dbReference type="InParanoid" id="A0A1S3K8A2"/>
<protein>
    <submittedName>
        <fullName evidence="5">Uncharacterized aarF domain-containing protein kinase 5</fullName>
    </submittedName>
</protein>
<evidence type="ECO:0000313" key="4">
    <source>
        <dbReference type="Proteomes" id="UP000085678"/>
    </source>
</evidence>
<dbReference type="RefSeq" id="XP_013418486.1">
    <property type="nucleotide sequence ID" value="XM_013563032.1"/>
</dbReference>
<dbReference type="InterPro" id="IPR011009">
    <property type="entry name" value="Kinase-like_dom_sf"/>
</dbReference>
<dbReference type="SUPFAM" id="SSF56112">
    <property type="entry name" value="Protein kinase-like (PK-like)"/>
    <property type="match status" value="1"/>
</dbReference>
<dbReference type="FunCoup" id="A0A1S3K8A2">
    <property type="interactions" value="193"/>
</dbReference>
<evidence type="ECO:0000313" key="5">
    <source>
        <dbReference type="RefSeq" id="XP_013418486.1"/>
    </source>
</evidence>
<dbReference type="InterPro" id="IPR045307">
    <property type="entry name" value="ADCK1_dom"/>
</dbReference>
<dbReference type="CDD" id="cd13969">
    <property type="entry name" value="ADCK1-like"/>
    <property type="match status" value="1"/>
</dbReference>
<keyword evidence="5" id="KW-0808">Transferase</keyword>
<dbReference type="InterPro" id="IPR051130">
    <property type="entry name" value="Mito_struct-func_regulator"/>
</dbReference>
<evidence type="ECO:0000256" key="2">
    <source>
        <dbReference type="SAM" id="Phobius"/>
    </source>
</evidence>
<reference evidence="5" key="1">
    <citation type="submission" date="2025-08" db="UniProtKB">
        <authorList>
            <consortium name="RefSeq"/>
        </authorList>
    </citation>
    <scope>IDENTIFICATION</scope>
    <source>
        <tissue evidence="5">Gonads</tissue>
    </source>
</reference>
<organism evidence="4 5">
    <name type="scientific">Lingula anatina</name>
    <name type="common">Brachiopod</name>
    <name type="synonym">Lingula unguis</name>
    <dbReference type="NCBI Taxonomy" id="7574"/>
    <lineage>
        <taxon>Eukaryota</taxon>
        <taxon>Metazoa</taxon>
        <taxon>Spiralia</taxon>
        <taxon>Lophotrochozoa</taxon>
        <taxon>Brachiopoda</taxon>
        <taxon>Linguliformea</taxon>
        <taxon>Lingulata</taxon>
        <taxon>Lingulida</taxon>
        <taxon>Linguloidea</taxon>
        <taxon>Lingulidae</taxon>
        <taxon>Lingula</taxon>
    </lineage>
</organism>
<dbReference type="KEGG" id="lak:106179413"/>
<dbReference type="STRING" id="7574.A0A1S3K8A2"/>
<feature type="domain" description="ABC1 atypical kinase-like" evidence="3">
    <location>
        <begin position="188"/>
        <end position="432"/>
    </location>
</feature>
<gene>
    <name evidence="5" type="primary">LOC106179413</name>
</gene>
<accession>A0A1S3K8A2</accession>
<dbReference type="Proteomes" id="UP000085678">
    <property type="component" value="Unplaced"/>
</dbReference>
<dbReference type="GeneID" id="106179413"/>
<name>A0A1S3K8A2_LINAN</name>
<keyword evidence="4" id="KW-1185">Reference proteome</keyword>
<dbReference type="AlphaFoldDB" id="A0A1S3K8A2"/>
<sequence length="607" mass="71258">MATFLVCRFCNRLFQSKFQTPVNTIRASKLPNRLFFSTLHEGRNGLPKLFKRQFSLQVKENKRTKTQKWTKRVIISGSLIAACAGYYATLDSIRKRKLRVIVEGFGRFWRSLIIGLTISLDYKWTFWGFPDEDSEDYERELRKCHTRAAERILHGCLQNGGLYVKLGQGMVSMNHILPKEYVGVLEVLQDKALKRRPHEIDQLFMEDFGKTPQEMFKEFDPEAIAAASLAQVHKAVTHEGDTVAVKVQYIDLRDRFAGDIRTCEILLDIVGWMHPKFAFKWVLQDLKGTLAKELDFENEGWNSERCAQDLRHLHYIYVPKVDWDKTTKRVLTTEFIDGCKISNMQAIKDMNISLKDVDYKLVQCFADQIFLSGFVHADPHPGNIFIRKGRDGKAELVLLDHGLYEYLHPKDRVALSHLYKAIVLKDEENMKYYSEQLSVKEYYWFACMLVQRLVPLPSKLKLRVTHYTRKEWKQLPEEEKERLRAIAKGVHDDILQIFHDMPHSLWFIFRNLNTIRAINRIHGHPVDRYTIMARSAIKGCHVSEGQRIGLLGTVRTLWERCVLDYSLLSERFKFWIIVKYIQVMHYLGKIPDVMTMIQEQERKYERL</sequence>
<keyword evidence="2" id="KW-1133">Transmembrane helix</keyword>
<evidence type="ECO:0000259" key="3">
    <source>
        <dbReference type="Pfam" id="PF03109"/>
    </source>
</evidence>
<dbReference type="PANTHER" id="PTHR43173">
    <property type="entry name" value="ABC1 FAMILY PROTEIN"/>
    <property type="match status" value="1"/>
</dbReference>
<proteinExistence type="inferred from homology"/>
<dbReference type="InterPro" id="IPR004147">
    <property type="entry name" value="ABC1_dom"/>
</dbReference>
<dbReference type="GO" id="GO:0016301">
    <property type="term" value="F:kinase activity"/>
    <property type="evidence" value="ECO:0007669"/>
    <property type="project" value="UniProtKB-KW"/>
</dbReference>
<keyword evidence="5" id="KW-0418">Kinase</keyword>
<evidence type="ECO:0000256" key="1">
    <source>
        <dbReference type="ARBA" id="ARBA00009670"/>
    </source>
</evidence>